<dbReference type="GO" id="GO:0015937">
    <property type="term" value="P:coenzyme A biosynthetic process"/>
    <property type="evidence" value="ECO:0007669"/>
    <property type="project" value="UniProtKB-UniRule"/>
</dbReference>
<keyword evidence="3 4" id="KW-0436">Ligase</keyword>
<keyword evidence="3" id="KW-0511">Multifunctional enzyme</keyword>
<dbReference type="PANTHER" id="PTHR14359">
    <property type="entry name" value="HOMO-OLIGOMERIC FLAVIN CONTAINING CYS DECARBOXYLASE FAMILY"/>
    <property type="match status" value="1"/>
</dbReference>
<proteinExistence type="inferred from homology"/>
<feature type="binding site" evidence="3">
    <location>
        <position position="336"/>
    </location>
    <ligand>
        <name>CTP</name>
        <dbReference type="ChEBI" id="CHEBI:37563"/>
    </ligand>
</feature>
<evidence type="ECO:0000313" key="7">
    <source>
        <dbReference type="EMBL" id="SFE14416.1"/>
    </source>
</evidence>
<feature type="binding site" evidence="3">
    <location>
        <position position="322"/>
    </location>
    <ligand>
        <name>CTP</name>
        <dbReference type="ChEBI" id="CHEBI:37563"/>
    </ligand>
</feature>
<keyword evidence="3" id="KW-0479">Metal-binding</keyword>
<accession>A0A1I1Y4D2</accession>
<protein>
    <recommendedName>
        <fullName evidence="3">Coenzyme A biosynthesis bifunctional protein CoaBC</fullName>
    </recommendedName>
    <alternativeName>
        <fullName evidence="3">DNA/pantothenate metabolism flavoprotein</fullName>
    </alternativeName>
    <alternativeName>
        <fullName evidence="3">Phosphopantothenoylcysteine synthetase/decarboxylase</fullName>
        <shortName evidence="3">PPCS-PPCDC</shortName>
    </alternativeName>
    <domain>
        <recommendedName>
            <fullName evidence="3">Phosphopantothenoylcysteine decarboxylase</fullName>
            <shortName evidence="3">PPC decarboxylase</shortName>
            <shortName evidence="3">PPC-DC</shortName>
            <ecNumber evidence="3">4.1.1.36</ecNumber>
        </recommendedName>
        <alternativeName>
            <fullName evidence="3">CoaC</fullName>
        </alternativeName>
    </domain>
    <domain>
        <recommendedName>
            <fullName evidence="3">Phosphopantothenate--cysteine ligase</fullName>
            <ecNumber evidence="3">6.3.2.5</ecNumber>
        </recommendedName>
        <alternativeName>
            <fullName evidence="3">CoaB</fullName>
        </alternativeName>
        <alternativeName>
            <fullName evidence="3">Phosphopantothenoylcysteine synthetase</fullName>
            <shortName evidence="3">PPC synthetase</shortName>
            <shortName evidence="3">PPC-S</shortName>
        </alternativeName>
    </domain>
</protein>
<reference evidence="8" key="1">
    <citation type="submission" date="2016-10" db="EMBL/GenBank/DDBJ databases">
        <authorList>
            <person name="Varghese N."/>
            <person name="Submissions S."/>
        </authorList>
    </citation>
    <scope>NUCLEOTIDE SEQUENCE [LARGE SCALE GENOMIC DNA]</scope>
    <source>
        <strain evidence="8">CGMCC 1.10223</strain>
    </source>
</reference>
<keyword evidence="2 3" id="KW-0456">Lyase</keyword>
<dbReference type="GO" id="GO:0015941">
    <property type="term" value="P:pantothenate catabolic process"/>
    <property type="evidence" value="ECO:0007669"/>
    <property type="project" value="InterPro"/>
</dbReference>
<dbReference type="HAMAP" id="MF_02225">
    <property type="entry name" value="CoaBC"/>
    <property type="match status" value="1"/>
</dbReference>
<comment type="function">
    <text evidence="4">Catalyzes two steps in the biosynthesis of coenzyme A. In the first step cysteine is conjugated to 4'-phosphopantothenate to form 4-phosphopantothenoylcysteine, in the latter compound is decarboxylated to form 4'-phosphopantotheine.</text>
</comment>
<keyword evidence="3" id="KW-0460">Magnesium</keyword>
<feature type="binding site" evidence="3">
    <location>
        <position position="278"/>
    </location>
    <ligand>
        <name>CTP</name>
        <dbReference type="ChEBI" id="CHEBI:37563"/>
    </ligand>
</feature>
<evidence type="ECO:0000256" key="1">
    <source>
        <dbReference type="ARBA" id="ARBA00022793"/>
    </source>
</evidence>
<comment type="cofactor">
    <cofactor evidence="3">
        <name>FMN</name>
        <dbReference type="ChEBI" id="CHEBI:58210"/>
    </cofactor>
    <text evidence="3">Binds 1 FMN per subunit.</text>
</comment>
<dbReference type="GO" id="GO:0004632">
    <property type="term" value="F:phosphopantothenate--cysteine ligase activity"/>
    <property type="evidence" value="ECO:0007669"/>
    <property type="project" value="UniProtKB-UniRule"/>
</dbReference>
<comment type="similarity">
    <text evidence="3 4">In the N-terminal section; belongs to the HFCD (homo-oligomeric flavin containing Cys decarboxylase) superfamily.</text>
</comment>
<dbReference type="Proteomes" id="UP000183410">
    <property type="component" value="Unassembled WGS sequence"/>
</dbReference>
<dbReference type="InterPro" id="IPR036551">
    <property type="entry name" value="Flavin_trans-like"/>
</dbReference>
<keyword evidence="3 4" id="KW-0288">FMN</keyword>
<dbReference type="InterPro" id="IPR003382">
    <property type="entry name" value="Flavoprotein"/>
</dbReference>
<dbReference type="GO" id="GO:0046872">
    <property type="term" value="F:metal ion binding"/>
    <property type="evidence" value="ECO:0007669"/>
    <property type="project" value="UniProtKB-KW"/>
</dbReference>
<dbReference type="OrthoDB" id="9802554at2"/>
<dbReference type="Pfam" id="PF02441">
    <property type="entry name" value="Flavoprotein"/>
    <property type="match status" value="1"/>
</dbReference>
<dbReference type="SUPFAM" id="SSF52507">
    <property type="entry name" value="Homo-oligomeric flavin-containing Cys decarboxylases, HFCD"/>
    <property type="match status" value="1"/>
</dbReference>
<sequence length="407" mass="43800">MLTNKTIILGITGGIAAYKAATLCSRLVQAGAKVHVIMTESAARFITPLTLQTLSRNPVHIDTFDERDPAVVSHIHLADHADLIVVAPATANAIGKMANGLADDMLSTTLLAATSPVLVAPAMNVHMYEHPAVAQNLQTLVDRGVMFVDPGEGQLACGYVAKGRLAEPEEIVHAIEEWFSRSRKLAGKHVLVTAGGTMERLDPVRYLTNDSSGKMGFAIAEAALLMGAEVTVVAGRTTVEPPAGVKLVQIESAQQMLEAVTAHFETADIVVKAAAVADYRPARQQEQKLKKTGETLTLELERTTDILQLLGERKTHQLLVGFAAETQQIAHYAMDKLTRKNCDLIVANDVSAEGAGFNGDTNIVQLYGKEGLIQELPLLSKRETASRILEVAVQRLPHLPQSRSFGE</sequence>
<organism evidence="7 8">
    <name type="scientific">Paenibacillus algorifonticola</name>
    <dbReference type="NCBI Taxonomy" id="684063"/>
    <lineage>
        <taxon>Bacteria</taxon>
        <taxon>Bacillati</taxon>
        <taxon>Bacillota</taxon>
        <taxon>Bacilli</taxon>
        <taxon>Bacillales</taxon>
        <taxon>Paenibacillaceae</taxon>
        <taxon>Paenibacillus</taxon>
    </lineage>
</organism>
<dbReference type="AlphaFoldDB" id="A0A1I1Y4D2"/>
<comment type="cofactor">
    <cofactor evidence="3">
        <name>Mg(2+)</name>
        <dbReference type="ChEBI" id="CHEBI:18420"/>
    </cofactor>
</comment>
<dbReference type="RefSeq" id="WP_046230608.1">
    <property type="nucleotide sequence ID" value="NZ_FONN01000001.1"/>
</dbReference>
<dbReference type="EC" id="6.3.2.5" evidence="3"/>
<keyword evidence="8" id="KW-1185">Reference proteome</keyword>
<dbReference type="InterPro" id="IPR005252">
    <property type="entry name" value="CoaBC"/>
</dbReference>
<feature type="binding site" evidence="3">
    <location>
        <position position="340"/>
    </location>
    <ligand>
        <name>CTP</name>
        <dbReference type="ChEBI" id="CHEBI:37563"/>
    </ligand>
</feature>
<dbReference type="InterPro" id="IPR035929">
    <property type="entry name" value="CoaB-like_sf"/>
</dbReference>
<gene>
    <name evidence="3" type="primary">coaBC</name>
    <name evidence="7" type="ORF">SAMN04487969_101290</name>
</gene>
<comment type="pathway">
    <text evidence="3 4">Cofactor biosynthesis; coenzyme A biosynthesis; CoA from (R)-pantothenate: step 2/5.</text>
</comment>
<dbReference type="SUPFAM" id="SSF102645">
    <property type="entry name" value="CoaB-like"/>
    <property type="match status" value="1"/>
</dbReference>
<evidence type="ECO:0000256" key="3">
    <source>
        <dbReference type="HAMAP-Rule" id="MF_02225"/>
    </source>
</evidence>
<dbReference type="Gene3D" id="3.40.50.10300">
    <property type="entry name" value="CoaB-like"/>
    <property type="match status" value="1"/>
</dbReference>
<comment type="caution">
    <text evidence="3">Lacks conserved residue(s) required for the propagation of feature annotation.</text>
</comment>
<keyword evidence="3 4" id="KW-0285">Flavoprotein</keyword>
<dbReference type="PANTHER" id="PTHR14359:SF6">
    <property type="entry name" value="PHOSPHOPANTOTHENOYLCYSTEINE DECARBOXYLASE"/>
    <property type="match status" value="1"/>
</dbReference>
<evidence type="ECO:0000256" key="4">
    <source>
        <dbReference type="RuleBase" id="RU364078"/>
    </source>
</evidence>
<dbReference type="InterPro" id="IPR007085">
    <property type="entry name" value="DNA/pantothenate-metab_flavo_C"/>
</dbReference>
<feature type="domain" description="Flavoprotein" evidence="5">
    <location>
        <begin position="5"/>
        <end position="177"/>
    </location>
</feature>
<feature type="domain" description="DNA/pantothenate metabolism flavoprotein C-terminal" evidence="6">
    <location>
        <begin position="185"/>
        <end position="393"/>
    </location>
</feature>
<comment type="function">
    <text evidence="3">Catalyzes two sequential steps in the biosynthesis of coenzyme A. In the first step cysteine is conjugated to 4'-phosphopantothenate to form 4-phosphopantothenoylcysteine. In the second step the latter compound is decarboxylated to form 4'-phosphopantotheine.</text>
</comment>
<comment type="similarity">
    <text evidence="3 4">In the C-terminal section; belongs to the PPC synthetase family.</text>
</comment>
<dbReference type="Gene3D" id="3.40.50.1950">
    <property type="entry name" value="Flavin prenyltransferase-like"/>
    <property type="match status" value="1"/>
</dbReference>
<comment type="catalytic activity">
    <reaction evidence="3 4">
        <text>N-[(R)-4-phosphopantothenoyl]-L-cysteine + H(+) = (R)-4'-phosphopantetheine + CO2</text>
        <dbReference type="Rhea" id="RHEA:16793"/>
        <dbReference type="ChEBI" id="CHEBI:15378"/>
        <dbReference type="ChEBI" id="CHEBI:16526"/>
        <dbReference type="ChEBI" id="CHEBI:59458"/>
        <dbReference type="ChEBI" id="CHEBI:61723"/>
        <dbReference type="EC" id="4.1.1.36"/>
    </reaction>
</comment>
<dbReference type="EMBL" id="FONN01000001">
    <property type="protein sequence ID" value="SFE14416.1"/>
    <property type="molecule type" value="Genomic_DNA"/>
</dbReference>
<dbReference type="Pfam" id="PF04127">
    <property type="entry name" value="DFP"/>
    <property type="match status" value="1"/>
</dbReference>
<feature type="binding site" evidence="3">
    <location>
        <position position="288"/>
    </location>
    <ligand>
        <name>CTP</name>
        <dbReference type="ChEBI" id="CHEBI:37563"/>
    </ligand>
</feature>
<comment type="pathway">
    <text evidence="3 4">Cofactor biosynthesis; coenzyme A biosynthesis; CoA from (R)-pantothenate: step 3/5.</text>
</comment>
<name>A0A1I1Y4D2_9BACL</name>
<dbReference type="UniPathway" id="UPA00241">
    <property type="reaction ID" value="UER00353"/>
</dbReference>
<evidence type="ECO:0000259" key="6">
    <source>
        <dbReference type="Pfam" id="PF04127"/>
    </source>
</evidence>
<dbReference type="EC" id="4.1.1.36" evidence="3"/>
<evidence type="ECO:0000256" key="2">
    <source>
        <dbReference type="ARBA" id="ARBA00023239"/>
    </source>
</evidence>
<dbReference type="GO" id="GO:0004633">
    <property type="term" value="F:phosphopantothenoylcysteine decarboxylase activity"/>
    <property type="evidence" value="ECO:0007669"/>
    <property type="project" value="UniProtKB-UniRule"/>
</dbReference>
<keyword evidence="1 3" id="KW-0210">Decarboxylase</keyword>
<evidence type="ECO:0000313" key="8">
    <source>
        <dbReference type="Proteomes" id="UP000183410"/>
    </source>
</evidence>
<feature type="region of interest" description="Phosphopantothenate--cysteine ligase" evidence="3">
    <location>
        <begin position="190"/>
        <end position="407"/>
    </location>
</feature>
<feature type="region of interest" description="Phosphopantothenoylcysteine decarboxylase" evidence="3">
    <location>
        <begin position="1"/>
        <end position="189"/>
    </location>
</feature>
<feature type="active site" description="Proton donor" evidence="3">
    <location>
        <position position="157"/>
    </location>
</feature>
<comment type="catalytic activity">
    <reaction evidence="3 4">
        <text>(R)-4'-phosphopantothenate + L-cysteine + CTP = N-[(R)-4-phosphopantothenoyl]-L-cysteine + CMP + diphosphate + H(+)</text>
        <dbReference type="Rhea" id="RHEA:19397"/>
        <dbReference type="ChEBI" id="CHEBI:10986"/>
        <dbReference type="ChEBI" id="CHEBI:15378"/>
        <dbReference type="ChEBI" id="CHEBI:33019"/>
        <dbReference type="ChEBI" id="CHEBI:35235"/>
        <dbReference type="ChEBI" id="CHEBI:37563"/>
        <dbReference type="ChEBI" id="CHEBI:59458"/>
        <dbReference type="ChEBI" id="CHEBI:60377"/>
        <dbReference type="EC" id="6.3.2.5"/>
    </reaction>
</comment>
<evidence type="ECO:0000259" key="5">
    <source>
        <dbReference type="Pfam" id="PF02441"/>
    </source>
</evidence>
<dbReference type="GO" id="GO:0071513">
    <property type="term" value="C:phosphopantothenoylcysteine decarboxylase complex"/>
    <property type="evidence" value="ECO:0007669"/>
    <property type="project" value="TreeGrafter"/>
</dbReference>
<dbReference type="NCBIfam" id="TIGR00521">
    <property type="entry name" value="coaBC_dfp"/>
    <property type="match status" value="1"/>
</dbReference>
<dbReference type="GO" id="GO:0010181">
    <property type="term" value="F:FMN binding"/>
    <property type="evidence" value="ECO:0007669"/>
    <property type="project" value="UniProtKB-UniRule"/>
</dbReference>